<gene>
    <name evidence="1" type="ORF">ABT39_MTgene5825</name>
</gene>
<geneLocation type="mitochondrion" evidence="1"/>
<evidence type="ECO:0000313" key="1">
    <source>
        <dbReference type="EMBL" id="KUM47638.1"/>
    </source>
</evidence>
<name>A0A101LYP8_PICGL</name>
<proteinExistence type="predicted"/>
<reference evidence="1" key="1">
    <citation type="journal article" date="2015" name="Genome Biol. Evol.">
        <title>Organellar Genomes of White Spruce (Picea glauca): Assembly and Annotation.</title>
        <authorList>
            <person name="Jackman S.D."/>
            <person name="Warren R.L."/>
            <person name="Gibb E.A."/>
            <person name="Vandervalk B.P."/>
            <person name="Mohamadi H."/>
            <person name="Chu J."/>
            <person name="Raymond A."/>
            <person name="Pleasance S."/>
            <person name="Coope R."/>
            <person name="Wildung M.R."/>
            <person name="Ritland C.E."/>
            <person name="Bousquet J."/>
            <person name="Jones S.J."/>
            <person name="Bohlmann J."/>
            <person name="Birol I."/>
        </authorList>
    </citation>
    <scope>NUCLEOTIDE SEQUENCE [LARGE SCALE GENOMIC DNA]</scope>
    <source>
        <tissue evidence="1">Flushing bud</tissue>
    </source>
</reference>
<comment type="caution">
    <text evidence="1">The sequence shown here is derived from an EMBL/GenBank/DDBJ whole genome shotgun (WGS) entry which is preliminary data.</text>
</comment>
<accession>A0A101LYP8</accession>
<keyword evidence="1" id="KW-0496">Mitochondrion</keyword>
<protein>
    <submittedName>
        <fullName evidence="1">Uncharacterized protein</fullName>
    </submittedName>
</protein>
<dbReference type="AlphaFoldDB" id="A0A101LYP8"/>
<organism evidence="1">
    <name type="scientific">Picea glauca</name>
    <name type="common">White spruce</name>
    <name type="synonym">Pinus glauca</name>
    <dbReference type="NCBI Taxonomy" id="3330"/>
    <lineage>
        <taxon>Eukaryota</taxon>
        <taxon>Viridiplantae</taxon>
        <taxon>Streptophyta</taxon>
        <taxon>Embryophyta</taxon>
        <taxon>Tracheophyta</taxon>
        <taxon>Spermatophyta</taxon>
        <taxon>Pinopsida</taxon>
        <taxon>Pinidae</taxon>
        <taxon>Conifers I</taxon>
        <taxon>Pinales</taxon>
        <taxon>Pinaceae</taxon>
        <taxon>Picea</taxon>
    </lineage>
</organism>
<sequence>MHVLSVMLRPFLNLGLSQLDLRLDILLQLIAPHLALQPAMPLSRI</sequence>
<dbReference type="EMBL" id="LKAM01000007">
    <property type="protein sequence ID" value="KUM47638.1"/>
    <property type="molecule type" value="Genomic_DNA"/>
</dbReference>